<dbReference type="CDD" id="cd10918">
    <property type="entry name" value="CE4_NodB_like_5s_6s"/>
    <property type="match status" value="1"/>
</dbReference>
<dbReference type="STRING" id="1318628.MARLIPOL_08364"/>
<dbReference type="AlphaFoldDB" id="R8B2D7"/>
<reference evidence="4 5" key="1">
    <citation type="journal article" date="2013" name="Genome Announc.">
        <title>Draft Genome Sequence of the Moderately Halophilic Bacterium Marinobacter lipolyticus Strain SM19.</title>
        <authorList>
            <person name="Papke R.T."/>
            <person name="de la Haba R.R."/>
            <person name="Infante-Dominguez C."/>
            <person name="Perez D."/>
            <person name="Sanchez-Porro C."/>
            <person name="Lapierre P."/>
            <person name="Ventosa A."/>
        </authorList>
    </citation>
    <scope>NUCLEOTIDE SEQUENCE [LARGE SCALE GENOMIC DNA]</scope>
    <source>
        <strain evidence="4 5">SM19</strain>
    </source>
</reference>
<evidence type="ECO:0000259" key="3">
    <source>
        <dbReference type="PROSITE" id="PS51677"/>
    </source>
</evidence>
<evidence type="ECO:0000256" key="1">
    <source>
        <dbReference type="ARBA" id="ARBA00004613"/>
    </source>
</evidence>
<dbReference type="InterPro" id="IPR051398">
    <property type="entry name" value="Polysacch_Deacetylase"/>
</dbReference>
<dbReference type="Gene3D" id="3.20.20.370">
    <property type="entry name" value="Glycoside hydrolase/deacetylase"/>
    <property type="match status" value="1"/>
</dbReference>
<keyword evidence="5" id="KW-1185">Reference proteome</keyword>
<feature type="domain" description="NodB homology" evidence="3">
    <location>
        <begin position="84"/>
        <end position="347"/>
    </location>
</feature>
<accession>R8B2D7</accession>
<comment type="subcellular location">
    <subcellularLocation>
        <location evidence="1">Secreted</location>
    </subcellularLocation>
</comment>
<proteinExistence type="predicted"/>
<dbReference type="PANTHER" id="PTHR34216">
    <property type="match status" value="1"/>
</dbReference>
<dbReference type="InterPro" id="IPR011330">
    <property type="entry name" value="Glyco_hydro/deAcase_b/a-brl"/>
</dbReference>
<dbReference type="SUPFAM" id="SSF88713">
    <property type="entry name" value="Glycoside hydrolase/deacetylase"/>
    <property type="match status" value="1"/>
</dbReference>
<dbReference type="eggNOG" id="COG0726">
    <property type="taxonomic scope" value="Bacteria"/>
</dbReference>
<sequence>MVKSVLVKLANLLGETGLYRFLCPERLPVFMLHRVMEGKSDLAGALPADTLRSYLDYLASRDYHVLSMDDLWRVLDEGDEIPSKSVMFTIDDGFYDHHDVAASVFDEFRFPLNFFVITGLLDRELWPWDDQITYALHHTGIRHADIRLPSGEMYSVNLSADTVRQKAREVRNALKSEHQEHIYDWLRTELYKKLGVEFPTDIPPEYRPMSWDEARSLRARGHGVYPHTCSHRILATLSTQEKHHEINESLRRTKSELGYLPDVFAYPTGRLSDYDSVDIEELKKAGFKMAFNTVSDYVRRGQDHYELARFSLPGNTDKFLQIVNRFEALNDWRTHHSPLPVSSFPSR</sequence>
<dbReference type="RefSeq" id="WP_012137676.1">
    <property type="nucleotide sequence ID" value="NZ_KE007317.1"/>
</dbReference>
<dbReference type="PROSITE" id="PS51677">
    <property type="entry name" value="NODB"/>
    <property type="match status" value="1"/>
</dbReference>
<dbReference type="Proteomes" id="UP000016540">
    <property type="component" value="Unassembled WGS sequence"/>
</dbReference>
<dbReference type="GO" id="GO:0005576">
    <property type="term" value="C:extracellular region"/>
    <property type="evidence" value="ECO:0007669"/>
    <property type="project" value="UniProtKB-SubCell"/>
</dbReference>
<keyword evidence="2" id="KW-0732">Signal</keyword>
<dbReference type="PATRIC" id="fig|1318628.3.peg.1675"/>
<name>R8B2D7_9GAMM</name>
<gene>
    <name evidence="4" type="ORF">MARLIPOL_08364</name>
</gene>
<dbReference type="InterPro" id="IPR002509">
    <property type="entry name" value="NODB_dom"/>
</dbReference>
<dbReference type="GO" id="GO:0016810">
    <property type="term" value="F:hydrolase activity, acting on carbon-nitrogen (but not peptide) bonds"/>
    <property type="evidence" value="ECO:0007669"/>
    <property type="project" value="InterPro"/>
</dbReference>
<dbReference type="HOGENOM" id="CLU_030024_1_1_6"/>
<organism evidence="4 5">
    <name type="scientific">Marinobacter lipolyticus SM19</name>
    <dbReference type="NCBI Taxonomy" id="1318628"/>
    <lineage>
        <taxon>Bacteria</taxon>
        <taxon>Pseudomonadati</taxon>
        <taxon>Pseudomonadota</taxon>
        <taxon>Gammaproteobacteria</taxon>
        <taxon>Pseudomonadales</taxon>
        <taxon>Marinobacteraceae</taxon>
        <taxon>Marinobacter</taxon>
    </lineage>
</organism>
<comment type="caution">
    <text evidence="4">The sequence shown here is derived from an EMBL/GenBank/DDBJ whole genome shotgun (WGS) entry which is preliminary data.</text>
</comment>
<dbReference type="GO" id="GO:0005975">
    <property type="term" value="P:carbohydrate metabolic process"/>
    <property type="evidence" value="ECO:0007669"/>
    <property type="project" value="InterPro"/>
</dbReference>
<dbReference type="Pfam" id="PF01522">
    <property type="entry name" value="Polysacc_deac_1"/>
    <property type="match status" value="1"/>
</dbReference>
<evidence type="ECO:0000313" key="5">
    <source>
        <dbReference type="Proteomes" id="UP000016540"/>
    </source>
</evidence>
<dbReference type="OrthoDB" id="9814639at2"/>
<evidence type="ECO:0000313" key="4">
    <source>
        <dbReference type="EMBL" id="EON92752.1"/>
    </source>
</evidence>
<dbReference type="EMBL" id="ASAD01000010">
    <property type="protein sequence ID" value="EON92752.1"/>
    <property type="molecule type" value="Genomic_DNA"/>
</dbReference>
<dbReference type="PANTHER" id="PTHR34216:SF3">
    <property type="entry name" value="POLY-BETA-1,6-N-ACETYL-D-GLUCOSAMINE N-DEACETYLASE"/>
    <property type="match status" value="1"/>
</dbReference>
<evidence type="ECO:0000256" key="2">
    <source>
        <dbReference type="ARBA" id="ARBA00022729"/>
    </source>
</evidence>
<protein>
    <recommendedName>
        <fullName evidence="3">NodB homology domain-containing protein</fullName>
    </recommendedName>
</protein>